<evidence type="ECO:0000256" key="13">
    <source>
        <dbReference type="RuleBase" id="RU364061"/>
    </source>
</evidence>
<evidence type="ECO:0000256" key="10">
    <source>
        <dbReference type="ARBA" id="ARBA00023170"/>
    </source>
</evidence>
<evidence type="ECO:0000313" key="16">
    <source>
        <dbReference type="Proteomes" id="UP000694422"/>
    </source>
</evidence>
<dbReference type="CDD" id="cd13949">
    <property type="entry name" value="7tm_V1R_pheromone"/>
    <property type="match status" value="1"/>
</dbReference>
<dbReference type="AlphaFoldDB" id="A0A8C9P0L4"/>
<evidence type="ECO:0000256" key="8">
    <source>
        <dbReference type="ARBA" id="ARBA00023040"/>
    </source>
</evidence>
<reference evidence="15" key="2">
    <citation type="submission" date="2025-09" db="UniProtKB">
        <authorList>
            <consortium name="Ensembl"/>
        </authorList>
    </citation>
    <scope>IDENTIFICATION</scope>
</reference>
<evidence type="ECO:0000256" key="12">
    <source>
        <dbReference type="ARBA" id="ARBA00023224"/>
    </source>
</evidence>
<keyword evidence="10 13" id="KW-0675">Receptor</keyword>
<keyword evidence="7 13" id="KW-1133">Transmembrane helix</keyword>
<feature type="transmembrane region" description="Helical" evidence="13">
    <location>
        <begin position="145"/>
        <end position="163"/>
    </location>
</feature>
<dbReference type="Pfam" id="PF03402">
    <property type="entry name" value="V1R"/>
    <property type="match status" value="1"/>
</dbReference>
<dbReference type="PANTHER" id="PTHR24062">
    <property type="entry name" value="VOMERONASAL TYPE-1 RECEPTOR"/>
    <property type="match status" value="1"/>
</dbReference>
<feature type="transmembrane region" description="Helical" evidence="13">
    <location>
        <begin position="121"/>
        <end position="139"/>
    </location>
</feature>
<sequence length="366" mass="41171">MHSPKLQFFFLYKQQTKDSPEKIVHQQIHHSFLSLPGLLFPCRTLWMGQQGPGRMAGSDVSVGIIFLAQTVVGALGNSSLLLHYLVLYFTGCRVRHTDLILQHLIVANLLALLSRGIPQTVAAFSLGFSLGYFVCRLLFYPHRVGRGVSIVTMCLLSVFWAITISPKDSRWAGLKVKAPRSIGFSLWILYLLLNVIFLMYITGQKSNKNITSLKDFGYCSAVRHDRTLNSLQAAFLTFPDALCVGLMLWASSSLVLILHRHKQRMQHLHMSSSPRSCPESRATKTILLLVSTFVSLYTLSCMFQVSLGVIYNPSWFLLNTAAILTGCFPAVSPFLFMSRDSTASRIHSAWEQNRKNANHVRKIYII</sequence>
<feature type="domain" description="G-protein coupled receptors family 1 profile" evidence="14">
    <location>
        <begin position="76"/>
        <end position="336"/>
    </location>
</feature>
<evidence type="ECO:0000256" key="4">
    <source>
        <dbReference type="ARBA" id="ARBA00022475"/>
    </source>
</evidence>
<dbReference type="Gene3D" id="1.20.1070.10">
    <property type="entry name" value="Rhodopsin 7-helix transmembrane proteins"/>
    <property type="match status" value="1"/>
</dbReference>
<evidence type="ECO:0000256" key="9">
    <source>
        <dbReference type="ARBA" id="ARBA00023136"/>
    </source>
</evidence>
<keyword evidence="6 13" id="KW-0812">Transmembrane</keyword>
<keyword evidence="5 13" id="KW-0589">Pheromone response</keyword>
<dbReference type="GO" id="GO:0019236">
    <property type="term" value="P:response to pheromone"/>
    <property type="evidence" value="ECO:0007669"/>
    <property type="project" value="UniProtKB-KW"/>
</dbReference>
<evidence type="ECO:0000256" key="5">
    <source>
        <dbReference type="ARBA" id="ARBA00022507"/>
    </source>
</evidence>
<evidence type="ECO:0000256" key="3">
    <source>
        <dbReference type="ARBA" id="ARBA00010663"/>
    </source>
</evidence>
<comment type="function">
    <text evidence="1">Putative pheromone receptor.</text>
</comment>
<feature type="transmembrane region" description="Helical" evidence="13">
    <location>
        <begin position="285"/>
        <end position="310"/>
    </location>
</feature>
<evidence type="ECO:0000256" key="2">
    <source>
        <dbReference type="ARBA" id="ARBA00004651"/>
    </source>
</evidence>
<evidence type="ECO:0000256" key="11">
    <source>
        <dbReference type="ARBA" id="ARBA00023180"/>
    </source>
</evidence>
<dbReference type="InterPro" id="IPR004072">
    <property type="entry name" value="Vmron_rcpt_1"/>
</dbReference>
<feature type="transmembrane region" description="Helical" evidence="13">
    <location>
        <begin position="99"/>
        <end position="114"/>
    </location>
</feature>
<dbReference type="GO" id="GO:0016503">
    <property type="term" value="F:pheromone receptor activity"/>
    <property type="evidence" value="ECO:0007669"/>
    <property type="project" value="InterPro"/>
</dbReference>
<organism evidence="15 16">
    <name type="scientific">Spermophilus dauricus</name>
    <name type="common">Daurian ground squirrel</name>
    <dbReference type="NCBI Taxonomy" id="99837"/>
    <lineage>
        <taxon>Eukaryota</taxon>
        <taxon>Metazoa</taxon>
        <taxon>Chordata</taxon>
        <taxon>Craniata</taxon>
        <taxon>Vertebrata</taxon>
        <taxon>Euteleostomi</taxon>
        <taxon>Mammalia</taxon>
        <taxon>Eutheria</taxon>
        <taxon>Euarchontoglires</taxon>
        <taxon>Glires</taxon>
        <taxon>Rodentia</taxon>
        <taxon>Sciuromorpha</taxon>
        <taxon>Sciuridae</taxon>
        <taxon>Xerinae</taxon>
        <taxon>Marmotini</taxon>
        <taxon>Spermophilus</taxon>
    </lineage>
</organism>
<dbReference type="InterPro" id="IPR017452">
    <property type="entry name" value="GPCR_Rhodpsn_7TM"/>
</dbReference>
<comment type="subcellular location">
    <subcellularLocation>
        <location evidence="2 13">Cell membrane</location>
        <topology evidence="2 13">Multi-pass membrane protein</topology>
    </subcellularLocation>
</comment>
<accession>A0A8C9P0L4</accession>
<reference evidence="15" key="1">
    <citation type="submission" date="2025-08" db="UniProtKB">
        <authorList>
            <consortium name="Ensembl"/>
        </authorList>
    </citation>
    <scope>IDENTIFICATION</scope>
</reference>
<dbReference type="PRINTS" id="PR01534">
    <property type="entry name" value="VOMERONASL1R"/>
</dbReference>
<dbReference type="GO" id="GO:0005886">
    <property type="term" value="C:plasma membrane"/>
    <property type="evidence" value="ECO:0007669"/>
    <property type="project" value="UniProtKB-SubCell"/>
</dbReference>
<proteinExistence type="inferred from homology"/>
<dbReference type="Ensembl" id="ENSSDAT00000001114.1">
    <property type="protein sequence ID" value="ENSSDAP00000000956.1"/>
    <property type="gene ID" value="ENSSDAG00000000966.1"/>
</dbReference>
<evidence type="ECO:0000256" key="7">
    <source>
        <dbReference type="ARBA" id="ARBA00022989"/>
    </source>
</evidence>
<feature type="transmembrane region" description="Helical" evidence="13">
    <location>
        <begin position="64"/>
        <end position="87"/>
    </location>
</feature>
<keyword evidence="8 13" id="KW-0297">G-protein coupled receptor</keyword>
<name>A0A8C9P0L4_SPEDA</name>
<dbReference type="Proteomes" id="UP000694422">
    <property type="component" value="Unplaced"/>
</dbReference>
<feature type="transmembrane region" description="Helical" evidence="13">
    <location>
        <begin position="184"/>
        <end position="203"/>
    </location>
</feature>
<evidence type="ECO:0000256" key="1">
    <source>
        <dbReference type="ARBA" id="ARBA00003878"/>
    </source>
</evidence>
<evidence type="ECO:0000256" key="6">
    <source>
        <dbReference type="ARBA" id="ARBA00022692"/>
    </source>
</evidence>
<dbReference type="PROSITE" id="PS50262">
    <property type="entry name" value="G_PROTEIN_RECEP_F1_2"/>
    <property type="match status" value="1"/>
</dbReference>
<evidence type="ECO:0000313" key="15">
    <source>
        <dbReference type="Ensembl" id="ENSSDAP00000000956.1"/>
    </source>
</evidence>
<keyword evidence="9 13" id="KW-0472">Membrane</keyword>
<evidence type="ECO:0000259" key="14">
    <source>
        <dbReference type="PROSITE" id="PS50262"/>
    </source>
</evidence>
<feature type="transmembrane region" description="Helical" evidence="13">
    <location>
        <begin position="316"/>
        <end position="336"/>
    </location>
</feature>
<keyword evidence="16" id="KW-1185">Reference proteome</keyword>
<dbReference type="SUPFAM" id="SSF81321">
    <property type="entry name" value="Family A G protein-coupled receptor-like"/>
    <property type="match status" value="1"/>
</dbReference>
<dbReference type="FunFam" id="1.20.1070.10:FF:000033">
    <property type="entry name" value="Vomeronasal type-1 receptor"/>
    <property type="match status" value="1"/>
</dbReference>
<keyword evidence="4 13" id="KW-1003">Cell membrane</keyword>
<keyword evidence="11" id="KW-0325">Glycoprotein</keyword>
<dbReference type="GO" id="GO:0007606">
    <property type="term" value="P:sensory perception of chemical stimulus"/>
    <property type="evidence" value="ECO:0007669"/>
    <property type="project" value="UniProtKB-ARBA"/>
</dbReference>
<comment type="similarity">
    <text evidence="3 13">Belongs to the G-protein coupled receptor 1 family.</text>
</comment>
<keyword evidence="12 13" id="KW-0807">Transducer</keyword>
<protein>
    <recommendedName>
        <fullName evidence="13">Vomeronasal type-1 receptor</fullName>
    </recommendedName>
</protein>